<dbReference type="AlphaFoldDB" id="A0A9D9J0S4"/>
<keyword evidence="1" id="KW-0732">Signal</keyword>
<evidence type="ECO:0000313" key="2">
    <source>
        <dbReference type="EMBL" id="MBO8482093.1"/>
    </source>
</evidence>
<feature type="signal peptide" evidence="1">
    <location>
        <begin position="1"/>
        <end position="23"/>
    </location>
</feature>
<evidence type="ECO:0000313" key="3">
    <source>
        <dbReference type="Proteomes" id="UP000823772"/>
    </source>
</evidence>
<reference evidence="2" key="2">
    <citation type="journal article" date="2021" name="PeerJ">
        <title>Extensive microbial diversity within the chicken gut microbiome revealed by metagenomics and culture.</title>
        <authorList>
            <person name="Gilroy R."/>
            <person name="Ravi A."/>
            <person name="Getino M."/>
            <person name="Pursley I."/>
            <person name="Horton D.L."/>
            <person name="Alikhan N.F."/>
            <person name="Baker D."/>
            <person name="Gharbi K."/>
            <person name="Hall N."/>
            <person name="Watson M."/>
            <person name="Adriaenssens E.M."/>
            <person name="Foster-Nyarko E."/>
            <person name="Jarju S."/>
            <person name="Secka A."/>
            <person name="Antonio M."/>
            <person name="Oren A."/>
            <person name="Chaudhuri R.R."/>
            <person name="La Ragione R."/>
            <person name="Hildebrand F."/>
            <person name="Pallen M.J."/>
        </authorList>
    </citation>
    <scope>NUCLEOTIDE SEQUENCE</scope>
    <source>
        <strain evidence="2">B3-2255</strain>
    </source>
</reference>
<gene>
    <name evidence="2" type="ORF">IAC87_06060</name>
</gene>
<feature type="chain" id="PRO_5038780068" description="Outer membrane protein beta-barrel domain-containing protein" evidence="1">
    <location>
        <begin position="24"/>
        <end position="190"/>
    </location>
</feature>
<evidence type="ECO:0000256" key="1">
    <source>
        <dbReference type="SAM" id="SignalP"/>
    </source>
</evidence>
<dbReference type="Proteomes" id="UP000823772">
    <property type="component" value="Unassembled WGS sequence"/>
</dbReference>
<proteinExistence type="predicted"/>
<comment type="caution">
    <text evidence="2">The sequence shown here is derived from an EMBL/GenBank/DDBJ whole genome shotgun (WGS) entry which is preliminary data.</text>
</comment>
<evidence type="ECO:0008006" key="4">
    <source>
        <dbReference type="Google" id="ProtNLM"/>
    </source>
</evidence>
<name>A0A9D9J0S4_9BACT</name>
<accession>A0A9D9J0S4</accession>
<protein>
    <recommendedName>
        <fullName evidence="4">Outer membrane protein beta-barrel domain-containing protein</fullName>
    </recommendedName>
</protein>
<organism evidence="2 3">
    <name type="scientific">Candidatus Merdivivens faecigallinarum</name>
    <dbReference type="NCBI Taxonomy" id="2840871"/>
    <lineage>
        <taxon>Bacteria</taxon>
        <taxon>Pseudomonadati</taxon>
        <taxon>Bacteroidota</taxon>
        <taxon>Bacteroidia</taxon>
        <taxon>Bacteroidales</taxon>
        <taxon>Muribaculaceae</taxon>
        <taxon>Muribaculaceae incertae sedis</taxon>
        <taxon>Candidatus Merdivivens</taxon>
    </lineage>
</organism>
<dbReference type="EMBL" id="JADILY010000127">
    <property type="protein sequence ID" value="MBO8482093.1"/>
    <property type="molecule type" value="Genomic_DNA"/>
</dbReference>
<reference evidence="2" key="1">
    <citation type="submission" date="2020-10" db="EMBL/GenBank/DDBJ databases">
        <authorList>
            <person name="Gilroy R."/>
        </authorList>
    </citation>
    <scope>NUCLEOTIDE SEQUENCE</scope>
    <source>
        <strain evidence="2">B3-2255</strain>
    </source>
</reference>
<sequence>MKRIVSVVLSLFSLSLSIFPANAQDGTAEPVSREWQSRKWEGVMEANLNGNFSTSSRYYVAEYTIGMKYCLAERWSLGFECVGVAPFAFQDRQETFSSVIDLGLSGAFRIISEDRDRMDLNIGIGSSVLAYSNKEYNLYCDLALHYGFLYDRTARVNPYFALGISYRHPYRTDLYNDKVMLSAGVGFWFR</sequence>